<evidence type="ECO:0000256" key="4">
    <source>
        <dbReference type="ARBA" id="ARBA00060888"/>
    </source>
</evidence>
<evidence type="ECO:0000256" key="3">
    <source>
        <dbReference type="ARBA" id="ARBA00022840"/>
    </source>
</evidence>
<keyword evidence="8" id="KW-1185">Reference proteome</keyword>
<organism evidence="7 8">
    <name type="scientific">Effusibacillus dendaii</name>
    <dbReference type="NCBI Taxonomy" id="2743772"/>
    <lineage>
        <taxon>Bacteria</taxon>
        <taxon>Bacillati</taxon>
        <taxon>Bacillota</taxon>
        <taxon>Bacilli</taxon>
        <taxon>Bacillales</taxon>
        <taxon>Alicyclobacillaceae</taxon>
        <taxon>Effusibacillus</taxon>
    </lineage>
</organism>
<proteinExistence type="inferred from homology"/>
<dbReference type="FunFam" id="3.30.1490.20:FF:000020">
    <property type="entry name" value="Protein lysine acetyltransferase"/>
    <property type="match status" value="1"/>
</dbReference>
<dbReference type="EMBL" id="AP023366">
    <property type="protein sequence ID" value="BCJ85613.1"/>
    <property type="molecule type" value="Genomic_DNA"/>
</dbReference>
<keyword evidence="2 5" id="KW-0547">Nucleotide-binding</keyword>
<evidence type="ECO:0000313" key="7">
    <source>
        <dbReference type="EMBL" id="BCJ85613.1"/>
    </source>
</evidence>
<dbReference type="GO" id="GO:0046872">
    <property type="term" value="F:metal ion binding"/>
    <property type="evidence" value="ECO:0007669"/>
    <property type="project" value="InterPro"/>
</dbReference>
<accession>A0A7I8D639</accession>
<evidence type="ECO:0000259" key="6">
    <source>
        <dbReference type="PROSITE" id="PS50975"/>
    </source>
</evidence>
<dbReference type="GO" id="GO:0016874">
    <property type="term" value="F:ligase activity"/>
    <property type="evidence" value="ECO:0007669"/>
    <property type="project" value="UniProtKB-KW"/>
</dbReference>
<evidence type="ECO:0000256" key="1">
    <source>
        <dbReference type="ARBA" id="ARBA00022598"/>
    </source>
</evidence>
<dbReference type="InterPro" id="IPR051538">
    <property type="entry name" value="Acyl-CoA_Synth/Transferase"/>
</dbReference>
<sequence length="235" mass="26260">MSNTKIRFIIEQAREEKRELLTEYESKLILSELGINTPPIMIAKTREEVAEKASSLGFPIVMKIHSPDIAHKSDIGCVVVGIGSVEESIEAYDKIMNSAAKNVPMARIQGVSVQTMADKDIEIIIGMKRDPVFGPTVLFGLGGIFVELIKDISLRVYPFTDQDVGTMIKEIKGYPLLRGYRGQQKRDIDAIKAVIHKIAELAVQVNEIQEIDLNPIFVYEKGICAVDARILLDFW</sequence>
<reference evidence="7 8" key="1">
    <citation type="submission" date="2020-08" db="EMBL/GenBank/DDBJ databases">
        <title>Complete Genome Sequence of Effusibacillus dendaii Strain skT53, Isolated from Farmland soil.</title>
        <authorList>
            <person name="Konishi T."/>
            <person name="Kawasaki H."/>
        </authorList>
    </citation>
    <scope>NUCLEOTIDE SEQUENCE [LARGE SCALE GENOMIC DNA]</scope>
    <source>
        <strain evidence="8">skT53</strain>
    </source>
</reference>
<gene>
    <name evidence="7" type="ORF">skT53_05980</name>
</gene>
<evidence type="ECO:0000313" key="8">
    <source>
        <dbReference type="Proteomes" id="UP000593802"/>
    </source>
</evidence>
<dbReference type="KEGG" id="eff:skT53_05980"/>
<dbReference type="Proteomes" id="UP000593802">
    <property type="component" value="Chromosome"/>
</dbReference>
<feature type="domain" description="ATP-grasp" evidence="6">
    <location>
        <begin position="27"/>
        <end position="63"/>
    </location>
</feature>
<dbReference type="RefSeq" id="WP_200759713.1">
    <property type="nucleotide sequence ID" value="NZ_AP023366.1"/>
</dbReference>
<name>A0A7I8D639_9BACL</name>
<keyword evidence="3 5" id="KW-0067">ATP-binding</keyword>
<evidence type="ECO:0000256" key="5">
    <source>
        <dbReference type="PROSITE-ProRule" id="PRU00409"/>
    </source>
</evidence>
<dbReference type="Gene3D" id="3.30.470.20">
    <property type="entry name" value="ATP-grasp fold, B domain"/>
    <property type="match status" value="1"/>
</dbReference>
<protein>
    <submittedName>
        <fullName evidence="7">Acetyl-CoA synthetase</fullName>
    </submittedName>
</protein>
<dbReference type="GO" id="GO:0005524">
    <property type="term" value="F:ATP binding"/>
    <property type="evidence" value="ECO:0007669"/>
    <property type="project" value="UniProtKB-UniRule"/>
</dbReference>
<dbReference type="PANTHER" id="PTHR43334:SF1">
    <property type="entry name" value="3-HYDROXYPROPIONATE--COA LIGASE [ADP-FORMING]"/>
    <property type="match status" value="1"/>
</dbReference>
<evidence type="ECO:0000256" key="2">
    <source>
        <dbReference type="ARBA" id="ARBA00022741"/>
    </source>
</evidence>
<comment type="similarity">
    <text evidence="4">In the N-terminal section; belongs to the acetate CoA ligase alpha subunit family.</text>
</comment>
<dbReference type="AlphaFoldDB" id="A0A7I8D639"/>
<dbReference type="SUPFAM" id="SSF56059">
    <property type="entry name" value="Glutathione synthetase ATP-binding domain-like"/>
    <property type="match status" value="1"/>
</dbReference>
<dbReference type="PANTHER" id="PTHR43334">
    <property type="entry name" value="ACETATE--COA LIGASE [ADP-FORMING]"/>
    <property type="match status" value="1"/>
</dbReference>
<keyword evidence="1" id="KW-0436">Ligase</keyword>
<dbReference type="InterPro" id="IPR011761">
    <property type="entry name" value="ATP-grasp"/>
</dbReference>
<dbReference type="Gene3D" id="3.30.1490.20">
    <property type="entry name" value="ATP-grasp fold, A domain"/>
    <property type="match status" value="1"/>
</dbReference>
<dbReference type="Pfam" id="PF13549">
    <property type="entry name" value="ATP-grasp_5"/>
    <property type="match status" value="1"/>
</dbReference>
<dbReference type="PROSITE" id="PS50975">
    <property type="entry name" value="ATP_GRASP"/>
    <property type="match status" value="1"/>
</dbReference>
<dbReference type="InterPro" id="IPR013815">
    <property type="entry name" value="ATP_grasp_subdomain_1"/>
</dbReference>